<comment type="caution">
    <text evidence="4">The sequence shown here is derived from an EMBL/GenBank/DDBJ whole genome shotgun (WGS) entry which is preliminary data.</text>
</comment>
<dbReference type="Gene3D" id="3.40.50.1980">
    <property type="entry name" value="Nitrogenase molybdenum iron protein domain"/>
    <property type="match status" value="2"/>
</dbReference>
<organism evidence="4 5">
    <name type="scientific">Reticulibacter mediterranei</name>
    <dbReference type="NCBI Taxonomy" id="2778369"/>
    <lineage>
        <taxon>Bacteria</taxon>
        <taxon>Bacillati</taxon>
        <taxon>Chloroflexota</taxon>
        <taxon>Ktedonobacteria</taxon>
        <taxon>Ktedonobacterales</taxon>
        <taxon>Reticulibacteraceae</taxon>
        <taxon>Reticulibacter</taxon>
    </lineage>
</organism>
<dbReference type="Proteomes" id="UP000597444">
    <property type="component" value="Unassembled WGS sequence"/>
</dbReference>
<evidence type="ECO:0000256" key="2">
    <source>
        <dbReference type="SAM" id="MobiDB-lite"/>
    </source>
</evidence>
<dbReference type="InterPro" id="IPR002491">
    <property type="entry name" value="ABC_transptr_periplasmic_BD"/>
</dbReference>
<evidence type="ECO:0000313" key="5">
    <source>
        <dbReference type="Proteomes" id="UP000597444"/>
    </source>
</evidence>
<feature type="region of interest" description="Disordered" evidence="2">
    <location>
        <begin position="254"/>
        <end position="280"/>
    </location>
</feature>
<sequence length="297" mass="32284">MTFRLTSHQPRFIVWGLFVLLLLGLFAACGTSPNQPSSSGAQGLAYQPVTIQNCGQTLTFTKPPTRVISTWQMTTDILLDLGLGNRIVGVYAETLYQAEPAFQAQYTRLQDHGGDMVHAPSKELVLSTHPDLVFAAYPAGDFLASSGEVTQDQFKAQGAQIYGMSGECSGDSTQVQATSVYDDILNIGRIFGVQTRAQRVVNGMKQRIETVQKRVASLTPTTVIALPNFSSTQNDPPYRTCVCWSQPSPPLATRCPGRSSVSDVGRSAGTHADCSRRDTSRHHDRCVGRSIFPLLAQ</sequence>
<dbReference type="Pfam" id="PF01497">
    <property type="entry name" value="Peripla_BP_2"/>
    <property type="match status" value="1"/>
</dbReference>
<dbReference type="PANTHER" id="PTHR30535">
    <property type="entry name" value="VITAMIN B12-BINDING PROTEIN"/>
    <property type="match status" value="1"/>
</dbReference>
<reference evidence="4" key="1">
    <citation type="submission" date="2020-10" db="EMBL/GenBank/DDBJ databases">
        <title>Taxonomic study of unclassified bacteria belonging to the class Ktedonobacteria.</title>
        <authorList>
            <person name="Yabe S."/>
            <person name="Wang C.M."/>
            <person name="Zheng Y."/>
            <person name="Sakai Y."/>
            <person name="Cavaletti L."/>
            <person name="Monciardini P."/>
            <person name="Donadio S."/>
        </authorList>
    </citation>
    <scope>NUCLEOTIDE SEQUENCE</scope>
    <source>
        <strain evidence="4">ID150040</strain>
    </source>
</reference>
<feature type="domain" description="Fe/B12 periplasmic-binding" evidence="3">
    <location>
        <begin position="66"/>
        <end position="297"/>
    </location>
</feature>
<evidence type="ECO:0000313" key="4">
    <source>
        <dbReference type="EMBL" id="GHO90121.1"/>
    </source>
</evidence>
<comment type="similarity">
    <text evidence="1">Belongs to the bacterial solute-binding protein 8 family.</text>
</comment>
<dbReference type="AlphaFoldDB" id="A0A8J3IH06"/>
<dbReference type="SUPFAM" id="SSF53807">
    <property type="entry name" value="Helical backbone' metal receptor"/>
    <property type="match status" value="1"/>
</dbReference>
<protein>
    <recommendedName>
        <fullName evidence="3">Fe/B12 periplasmic-binding domain-containing protein</fullName>
    </recommendedName>
</protein>
<dbReference type="InterPro" id="IPR050902">
    <property type="entry name" value="ABC_Transporter_SBP"/>
</dbReference>
<evidence type="ECO:0000256" key="1">
    <source>
        <dbReference type="ARBA" id="ARBA00008814"/>
    </source>
</evidence>
<keyword evidence="5" id="KW-1185">Reference proteome</keyword>
<accession>A0A8J3IH06</accession>
<dbReference type="PROSITE" id="PS51257">
    <property type="entry name" value="PROKAR_LIPOPROTEIN"/>
    <property type="match status" value="1"/>
</dbReference>
<name>A0A8J3IH06_9CHLR</name>
<dbReference type="PROSITE" id="PS50983">
    <property type="entry name" value="FE_B12_PBP"/>
    <property type="match status" value="1"/>
</dbReference>
<dbReference type="EMBL" id="BNJK01000001">
    <property type="protein sequence ID" value="GHO90121.1"/>
    <property type="molecule type" value="Genomic_DNA"/>
</dbReference>
<evidence type="ECO:0000259" key="3">
    <source>
        <dbReference type="PROSITE" id="PS50983"/>
    </source>
</evidence>
<dbReference type="PANTHER" id="PTHR30535:SF7">
    <property type="entry name" value="IRON(III) DICITRATE-BINDING PROTEIN"/>
    <property type="match status" value="1"/>
</dbReference>
<proteinExistence type="inferred from homology"/>
<gene>
    <name evidence="4" type="ORF">KSF_001690</name>
</gene>